<reference evidence="6" key="1">
    <citation type="submission" date="2023-08" db="EMBL/GenBank/DDBJ databases">
        <authorList>
            <person name="Audoor S."/>
            <person name="Bilcke G."/>
        </authorList>
    </citation>
    <scope>NUCLEOTIDE SEQUENCE</scope>
</reference>
<evidence type="ECO:0000256" key="1">
    <source>
        <dbReference type="ARBA" id="ARBA00007409"/>
    </source>
</evidence>
<dbReference type="InterPro" id="IPR036282">
    <property type="entry name" value="Glutathione-S-Trfase_C_sf"/>
</dbReference>
<dbReference type="Proteomes" id="UP001295423">
    <property type="component" value="Unassembled WGS sequence"/>
</dbReference>
<dbReference type="AlphaFoldDB" id="A0AAD2CTR9"/>
<dbReference type="SUPFAM" id="SSF47616">
    <property type="entry name" value="GST C-terminal domain-like"/>
    <property type="match status" value="1"/>
</dbReference>
<feature type="domain" description="GST C-terminal" evidence="5">
    <location>
        <begin position="86"/>
        <end position="215"/>
    </location>
</feature>
<sequence length="218" mass="24119">MNSFLLATVFLQFASALTLYGHPGTRSPLCNWGALEVGIDIKMGDLSKNPHPFGQIPCLTDDNDVLVFESGAILLYFLDKTKDKLSPSEAAAIQSYIVWANASLDGICFLETPDGKVYDTGLKKPNKNIDKLDKILEKQPFLASDQFTLADVAVASYLLYVLQFFPGVDISRWPYVKAYMKDCCIRPAYAKAFGEKVQGLLLSQLESEATPKKLFGVF</sequence>
<evidence type="ECO:0000256" key="3">
    <source>
        <dbReference type="SAM" id="SignalP"/>
    </source>
</evidence>
<evidence type="ECO:0000313" key="6">
    <source>
        <dbReference type="EMBL" id="CAJ1945305.1"/>
    </source>
</evidence>
<dbReference type="CDD" id="cd00299">
    <property type="entry name" value="GST_C_family"/>
    <property type="match status" value="1"/>
</dbReference>
<dbReference type="Gene3D" id="3.40.30.10">
    <property type="entry name" value="Glutaredoxin"/>
    <property type="match status" value="1"/>
</dbReference>
<comment type="caution">
    <text evidence="6">The sequence shown here is derived from an EMBL/GenBank/DDBJ whole genome shotgun (WGS) entry which is preliminary data.</text>
</comment>
<comment type="similarity">
    <text evidence="1 2">Belongs to the GST superfamily.</text>
</comment>
<dbReference type="InterPro" id="IPR004046">
    <property type="entry name" value="GST_C"/>
</dbReference>
<dbReference type="InterPro" id="IPR004045">
    <property type="entry name" value="Glutathione_S-Trfase_N"/>
</dbReference>
<dbReference type="PANTHER" id="PTHR44051:SF8">
    <property type="entry name" value="GLUTATHIONE S-TRANSFERASE GSTA"/>
    <property type="match status" value="1"/>
</dbReference>
<proteinExistence type="inferred from homology"/>
<organism evidence="6 7">
    <name type="scientific">Cylindrotheca closterium</name>
    <dbReference type="NCBI Taxonomy" id="2856"/>
    <lineage>
        <taxon>Eukaryota</taxon>
        <taxon>Sar</taxon>
        <taxon>Stramenopiles</taxon>
        <taxon>Ochrophyta</taxon>
        <taxon>Bacillariophyta</taxon>
        <taxon>Bacillariophyceae</taxon>
        <taxon>Bacillariophycidae</taxon>
        <taxon>Bacillariales</taxon>
        <taxon>Bacillariaceae</taxon>
        <taxon>Cylindrotheca</taxon>
    </lineage>
</organism>
<evidence type="ECO:0000259" key="5">
    <source>
        <dbReference type="PROSITE" id="PS50405"/>
    </source>
</evidence>
<dbReference type="InterPro" id="IPR036249">
    <property type="entry name" value="Thioredoxin-like_sf"/>
</dbReference>
<keyword evidence="7" id="KW-1185">Reference proteome</keyword>
<feature type="chain" id="PRO_5041952878" description="Glutathione S-transferase" evidence="3">
    <location>
        <begin position="17"/>
        <end position="218"/>
    </location>
</feature>
<dbReference type="SFLD" id="SFLDS00019">
    <property type="entry name" value="Glutathione_Transferase_(cytos"/>
    <property type="match status" value="1"/>
</dbReference>
<dbReference type="Pfam" id="PF00043">
    <property type="entry name" value="GST_C"/>
    <property type="match status" value="1"/>
</dbReference>
<accession>A0AAD2CTR9</accession>
<feature type="signal peptide" evidence="3">
    <location>
        <begin position="1"/>
        <end position="16"/>
    </location>
</feature>
<dbReference type="PANTHER" id="PTHR44051">
    <property type="entry name" value="GLUTATHIONE S-TRANSFERASE-RELATED"/>
    <property type="match status" value="1"/>
</dbReference>
<gene>
    <name evidence="6" type="ORF">CYCCA115_LOCUS9451</name>
</gene>
<feature type="domain" description="GST N-terminal" evidence="4">
    <location>
        <begin position="1"/>
        <end position="85"/>
    </location>
</feature>
<name>A0AAD2CTR9_9STRA</name>
<evidence type="ECO:0000259" key="4">
    <source>
        <dbReference type="PROSITE" id="PS50404"/>
    </source>
</evidence>
<dbReference type="SUPFAM" id="SSF52833">
    <property type="entry name" value="Thioredoxin-like"/>
    <property type="match status" value="1"/>
</dbReference>
<evidence type="ECO:0000256" key="2">
    <source>
        <dbReference type="RuleBase" id="RU003494"/>
    </source>
</evidence>
<evidence type="ECO:0000313" key="7">
    <source>
        <dbReference type="Proteomes" id="UP001295423"/>
    </source>
</evidence>
<dbReference type="Pfam" id="PF02798">
    <property type="entry name" value="GST_N"/>
    <property type="match status" value="1"/>
</dbReference>
<dbReference type="EMBL" id="CAKOGP040001344">
    <property type="protein sequence ID" value="CAJ1945305.1"/>
    <property type="molecule type" value="Genomic_DNA"/>
</dbReference>
<keyword evidence="3" id="KW-0732">Signal</keyword>
<dbReference type="PROSITE" id="PS50404">
    <property type="entry name" value="GST_NTER"/>
    <property type="match status" value="1"/>
</dbReference>
<dbReference type="InterPro" id="IPR010987">
    <property type="entry name" value="Glutathione-S-Trfase_C-like"/>
</dbReference>
<dbReference type="InterPro" id="IPR040079">
    <property type="entry name" value="Glutathione_S-Trfase"/>
</dbReference>
<protein>
    <recommendedName>
        <fullName evidence="8">Glutathione S-transferase</fullName>
    </recommendedName>
</protein>
<dbReference type="Gene3D" id="1.20.1050.10">
    <property type="match status" value="1"/>
</dbReference>
<dbReference type="PROSITE" id="PS50405">
    <property type="entry name" value="GST_CTER"/>
    <property type="match status" value="1"/>
</dbReference>
<evidence type="ECO:0008006" key="8">
    <source>
        <dbReference type="Google" id="ProtNLM"/>
    </source>
</evidence>